<evidence type="ECO:0000259" key="7">
    <source>
        <dbReference type="Pfam" id="PF02706"/>
    </source>
</evidence>
<comment type="caution">
    <text evidence="8">The sequence shown here is derived from an EMBL/GenBank/DDBJ whole genome shotgun (WGS) entry which is preliminary data.</text>
</comment>
<keyword evidence="5 6" id="KW-0472">Membrane</keyword>
<dbReference type="GO" id="GO:0004713">
    <property type="term" value="F:protein tyrosine kinase activity"/>
    <property type="evidence" value="ECO:0007669"/>
    <property type="project" value="TreeGrafter"/>
</dbReference>
<evidence type="ECO:0000313" key="8">
    <source>
        <dbReference type="EMBL" id="OHU95300.1"/>
    </source>
</evidence>
<name>A0A1S1N7F8_9GAMM</name>
<comment type="subcellular location">
    <subcellularLocation>
        <location evidence="1">Cell membrane</location>
        <topology evidence="1">Multi-pass membrane protein</topology>
    </subcellularLocation>
</comment>
<dbReference type="GO" id="GO:0005886">
    <property type="term" value="C:plasma membrane"/>
    <property type="evidence" value="ECO:0007669"/>
    <property type="project" value="UniProtKB-SubCell"/>
</dbReference>
<dbReference type="PANTHER" id="PTHR32309">
    <property type="entry name" value="TYROSINE-PROTEIN KINASE"/>
    <property type="match status" value="1"/>
</dbReference>
<dbReference type="InterPro" id="IPR003856">
    <property type="entry name" value="LPS_length_determ_N"/>
</dbReference>
<dbReference type="InterPro" id="IPR050445">
    <property type="entry name" value="Bact_polysacc_biosynth/exp"/>
</dbReference>
<dbReference type="RefSeq" id="WP_070992008.1">
    <property type="nucleotide sequence ID" value="NZ_CBCSHD010000005.1"/>
</dbReference>
<keyword evidence="4 6" id="KW-1133">Transmembrane helix</keyword>
<evidence type="ECO:0000256" key="6">
    <source>
        <dbReference type="SAM" id="Phobius"/>
    </source>
</evidence>
<keyword evidence="9" id="KW-1185">Reference proteome</keyword>
<organism evidence="8 9">
    <name type="scientific">Pseudoalteromonas byunsanensis</name>
    <dbReference type="NCBI Taxonomy" id="327939"/>
    <lineage>
        <taxon>Bacteria</taxon>
        <taxon>Pseudomonadati</taxon>
        <taxon>Pseudomonadota</taxon>
        <taxon>Gammaproteobacteria</taxon>
        <taxon>Alteromonadales</taxon>
        <taxon>Pseudoalteromonadaceae</taxon>
        <taxon>Pseudoalteromonas</taxon>
    </lineage>
</organism>
<evidence type="ECO:0000256" key="2">
    <source>
        <dbReference type="ARBA" id="ARBA00022475"/>
    </source>
</evidence>
<evidence type="ECO:0000256" key="1">
    <source>
        <dbReference type="ARBA" id="ARBA00004651"/>
    </source>
</evidence>
<keyword evidence="3 6" id="KW-0812">Transmembrane</keyword>
<evidence type="ECO:0000256" key="4">
    <source>
        <dbReference type="ARBA" id="ARBA00022989"/>
    </source>
</evidence>
<dbReference type="OrthoDB" id="9775724at2"/>
<gene>
    <name evidence="8" type="ORF">BIW53_11315</name>
</gene>
<feature type="transmembrane region" description="Helical" evidence="6">
    <location>
        <begin position="268"/>
        <end position="291"/>
    </location>
</feature>
<evidence type="ECO:0000313" key="9">
    <source>
        <dbReference type="Proteomes" id="UP000180253"/>
    </source>
</evidence>
<feature type="transmembrane region" description="Helical" evidence="6">
    <location>
        <begin position="20"/>
        <end position="41"/>
    </location>
</feature>
<keyword evidence="2" id="KW-1003">Cell membrane</keyword>
<sequence>MSEYKNDDVTVGDIFSIVKARLILICMVVGIFAVLGVAFALSKPNVYQAQVLLIPAANSSDSGSGLSGQFGGLAALAGVKLGGGADKSMLHLEHFQSRKFLTKFIAQHQLEKDIFAAEKISGDTGEIVYDQDKLARLEPNAQNPASINYIYEQFIEDDFVLEANSKTGLVTLSVFHASPVIAKKLTDLLVQDINQEIRKEEILDADKSIKYLEVALENTNVLETKRMFYQLIEQQHRTKMLATVKEEYAFKVIDPSIVPERKYGPNRALIVVIFALVGGILSVCFVVVVGLRAKD</sequence>
<evidence type="ECO:0000256" key="5">
    <source>
        <dbReference type="ARBA" id="ARBA00023136"/>
    </source>
</evidence>
<dbReference type="AlphaFoldDB" id="A0A1S1N7F8"/>
<dbReference type="PANTHER" id="PTHR32309:SF13">
    <property type="entry name" value="FERRIC ENTEROBACTIN TRANSPORT PROTEIN FEPE"/>
    <property type="match status" value="1"/>
</dbReference>
<protein>
    <recommendedName>
        <fullName evidence="7">Polysaccharide chain length determinant N-terminal domain-containing protein</fullName>
    </recommendedName>
</protein>
<accession>A0A1S1N7F8</accession>
<proteinExistence type="predicted"/>
<reference evidence="8 9" key="1">
    <citation type="submission" date="2016-10" db="EMBL/GenBank/DDBJ databases">
        <title>Pseudoalteromonas amylolytica sp. nov., isolated from the surface seawater.</title>
        <authorList>
            <person name="Wu Y.-H."/>
            <person name="Cheng H."/>
            <person name="Jin X.-B."/>
            <person name="Wang C.-S."/>
            <person name="Xu X.-W."/>
        </authorList>
    </citation>
    <scope>NUCLEOTIDE SEQUENCE [LARGE SCALE GENOMIC DNA]</scope>
    <source>
        <strain evidence="8 9">JCM 12483</strain>
    </source>
</reference>
<evidence type="ECO:0000256" key="3">
    <source>
        <dbReference type="ARBA" id="ARBA00022692"/>
    </source>
</evidence>
<dbReference type="Pfam" id="PF02706">
    <property type="entry name" value="Wzz"/>
    <property type="match status" value="1"/>
</dbReference>
<dbReference type="EMBL" id="MNAN01000031">
    <property type="protein sequence ID" value="OHU95300.1"/>
    <property type="molecule type" value="Genomic_DNA"/>
</dbReference>
<dbReference type="Proteomes" id="UP000180253">
    <property type="component" value="Unassembled WGS sequence"/>
</dbReference>
<feature type="domain" description="Polysaccharide chain length determinant N-terminal" evidence="7">
    <location>
        <begin position="8"/>
        <end position="107"/>
    </location>
</feature>
<dbReference type="STRING" id="327939.BIW53_11315"/>